<comment type="caution">
    <text evidence="6">Lacks conserved residue(s) required for the propagation of feature annotation.</text>
</comment>
<dbReference type="KEGG" id="tpal:117650283"/>
<comment type="function">
    <text evidence="6">Gustatory receptor which mediates acceptance or avoidance behavior, depending on its substrates.</text>
</comment>
<gene>
    <name evidence="8" type="primary">LOC117650283</name>
</gene>
<accession>A0A6P8ZVV4</accession>
<dbReference type="OrthoDB" id="10637306at2759"/>
<dbReference type="InterPro" id="IPR013604">
    <property type="entry name" value="7TM_chemorcpt"/>
</dbReference>
<keyword evidence="5 6" id="KW-0472">Membrane</keyword>
<dbReference type="GO" id="GO:0005886">
    <property type="term" value="C:plasma membrane"/>
    <property type="evidence" value="ECO:0007669"/>
    <property type="project" value="UniProtKB-SubCell"/>
</dbReference>
<evidence type="ECO:0000313" key="7">
    <source>
        <dbReference type="Proteomes" id="UP000515158"/>
    </source>
</evidence>
<dbReference type="Proteomes" id="UP000515158">
    <property type="component" value="Unplaced"/>
</dbReference>
<proteinExistence type="inferred from homology"/>
<dbReference type="GeneID" id="117650283"/>
<evidence type="ECO:0000256" key="5">
    <source>
        <dbReference type="ARBA" id="ARBA00023136"/>
    </source>
</evidence>
<keyword evidence="6" id="KW-0807">Transducer</keyword>
<protein>
    <recommendedName>
        <fullName evidence="6">Gustatory receptor</fullName>
    </recommendedName>
</protein>
<keyword evidence="4 6" id="KW-1133">Transmembrane helix</keyword>
<keyword evidence="2 6" id="KW-1003">Cell membrane</keyword>
<evidence type="ECO:0000256" key="2">
    <source>
        <dbReference type="ARBA" id="ARBA00022475"/>
    </source>
</evidence>
<evidence type="ECO:0000256" key="6">
    <source>
        <dbReference type="RuleBase" id="RU363108"/>
    </source>
</evidence>
<evidence type="ECO:0000256" key="4">
    <source>
        <dbReference type="ARBA" id="ARBA00022989"/>
    </source>
</evidence>
<organism evidence="8">
    <name type="scientific">Thrips palmi</name>
    <name type="common">Melon thrips</name>
    <dbReference type="NCBI Taxonomy" id="161013"/>
    <lineage>
        <taxon>Eukaryota</taxon>
        <taxon>Metazoa</taxon>
        <taxon>Ecdysozoa</taxon>
        <taxon>Arthropoda</taxon>
        <taxon>Hexapoda</taxon>
        <taxon>Insecta</taxon>
        <taxon>Pterygota</taxon>
        <taxon>Neoptera</taxon>
        <taxon>Paraneoptera</taxon>
        <taxon>Thysanoptera</taxon>
        <taxon>Terebrantia</taxon>
        <taxon>Thripoidea</taxon>
        <taxon>Thripidae</taxon>
        <taxon>Thrips</taxon>
    </lineage>
</organism>
<comment type="similarity">
    <text evidence="6">Belongs to the insect chemoreceptor superfamily. Gustatory receptor (GR) family.</text>
</comment>
<keyword evidence="6" id="KW-0675">Receptor</keyword>
<dbReference type="GO" id="GO:0007165">
    <property type="term" value="P:signal transduction"/>
    <property type="evidence" value="ECO:0007669"/>
    <property type="project" value="UniProtKB-KW"/>
</dbReference>
<evidence type="ECO:0000313" key="8">
    <source>
        <dbReference type="RefSeq" id="XP_034249478.1"/>
    </source>
</evidence>
<sequence>MPTRGWTRYCVVTMILLSTLKIACLLIHPSDNVKAVGGTFVAMLVAVDLVARCMLSIVLQALLIRRRFELAALVECVVSYMSCRGPSLSSSRCMALVLAWFLASSFFLTILGLIAASYVWTAPSLTTVTYIVTELIPTHHTTLVESAMAALLGSCAFLGRDAADDVRDQIGSLASRIRKGMSVEADVVTALELRELRTRQQALHEVVRASNNAQGGAKLCCVFVTVMEAAVSSFIGIAHSNGITTVFWSTAIISKFISCCILGQQLCDNHSRISDTLQGFLVTCSSIPKRKRREVQGFRHQLEMQDCRCGIFDLLYFDFTTMKAVIGTYMTCLVILSQFDYQ</sequence>
<comment type="subcellular location">
    <subcellularLocation>
        <location evidence="1 6">Cell membrane</location>
        <topology evidence="1 6">Multi-pass membrane protein</topology>
    </subcellularLocation>
</comment>
<keyword evidence="3 6" id="KW-0812">Transmembrane</keyword>
<dbReference type="InParanoid" id="A0A6P8ZVV4"/>
<feature type="transmembrane region" description="Helical" evidence="6">
    <location>
        <begin position="9"/>
        <end position="28"/>
    </location>
</feature>
<reference evidence="8" key="1">
    <citation type="submission" date="2025-08" db="UniProtKB">
        <authorList>
            <consortium name="RefSeq"/>
        </authorList>
    </citation>
    <scope>IDENTIFICATION</scope>
    <source>
        <tissue evidence="8">Total insect</tissue>
    </source>
</reference>
<dbReference type="AlphaFoldDB" id="A0A6P8ZVV4"/>
<keyword evidence="7" id="KW-1185">Reference proteome</keyword>
<evidence type="ECO:0000256" key="3">
    <source>
        <dbReference type="ARBA" id="ARBA00022692"/>
    </source>
</evidence>
<dbReference type="GO" id="GO:0050909">
    <property type="term" value="P:sensory perception of taste"/>
    <property type="evidence" value="ECO:0007669"/>
    <property type="project" value="InterPro"/>
</dbReference>
<evidence type="ECO:0000256" key="1">
    <source>
        <dbReference type="ARBA" id="ARBA00004651"/>
    </source>
</evidence>
<dbReference type="Pfam" id="PF08395">
    <property type="entry name" value="7tm_7"/>
    <property type="match status" value="1"/>
</dbReference>
<feature type="transmembrane region" description="Helical" evidence="6">
    <location>
        <begin position="40"/>
        <end position="63"/>
    </location>
</feature>
<name>A0A6P8ZVV4_THRPL</name>
<dbReference type="RefSeq" id="XP_034249478.1">
    <property type="nucleotide sequence ID" value="XM_034393587.1"/>
</dbReference>
<feature type="transmembrane region" description="Helical" evidence="6">
    <location>
        <begin position="94"/>
        <end position="120"/>
    </location>
</feature>